<proteinExistence type="predicted"/>
<dbReference type="Gene3D" id="1.10.287.380">
    <property type="entry name" value="Valyl-tRNA synthetase, C-terminal domain"/>
    <property type="match status" value="1"/>
</dbReference>
<dbReference type="FunFam" id="3.40.50.300:FF:000011">
    <property type="entry name" value="Putative ABC transporter ATP-binding component"/>
    <property type="match status" value="1"/>
</dbReference>
<dbReference type="Pfam" id="PF00005">
    <property type="entry name" value="ABC_tran"/>
    <property type="match status" value="2"/>
</dbReference>
<dbReference type="InterPro" id="IPR032781">
    <property type="entry name" value="ABC_tran_Xtn"/>
</dbReference>
<dbReference type="Pfam" id="PF12848">
    <property type="entry name" value="ABC_tran_Xtn"/>
    <property type="match status" value="1"/>
</dbReference>
<dbReference type="Gene3D" id="3.40.50.300">
    <property type="entry name" value="P-loop containing nucleotide triphosphate hydrolases"/>
    <property type="match status" value="2"/>
</dbReference>
<evidence type="ECO:0000256" key="3">
    <source>
        <dbReference type="SAM" id="MobiDB-lite"/>
    </source>
</evidence>
<feature type="domain" description="ABC transporter" evidence="4">
    <location>
        <begin position="328"/>
        <end position="543"/>
    </location>
</feature>
<organism evidence="5">
    <name type="scientific">uncultured Anaerotruncus sp</name>
    <dbReference type="NCBI Taxonomy" id="905011"/>
    <lineage>
        <taxon>Bacteria</taxon>
        <taxon>Bacillati</taxon>
        <taxon>Bacillota</taxon>
        <taxon>Clostridia</taxon>
        <taxon>Eubacteriales</taxon>
        <taxon>Oscillospiraceae</taxon>
        <taxon>Anaerotruncus</taxon>
        <taxon>environmental samples</taxon>
    </lineage>
</organism>
<dbReference type="InterPro" id="IPR027417">
    <property type="entry name" value="P-loop_NTPase"/>
</dbReference>
<dbReference type="AlphaFoldDB" id="A0A1C6JZB4"/>
<dbReference type="PROSITE" id="PS00211">
    <property type="entry name" value="ABC_TRANSPORTER_1"/>
    <property type="match status" value="2"/>
</dbReference>
<accession>A0A1C6JZB4</accession>
<evidence type="ECO:0000256" key="2">
    <source>
        <dbReference type="ARBA" id="ARBA00022840"/>
    </source>
</evidence>
<dbReference type="CDD" id="cd03221">
    <property type="entry name" value="ABCF_EF-3"/>
    <property type="match status" value="2"/>
</dbReference>
<evidence type="ECO:0000259" key="4">
    <source>
        <dbReference type="PROSITE" id="PS50893"/>
    </source>
</evidence>
<dbReference type="InterPro" id="IPR017871">
    <property type="entry name" value="ABC_transporter-like_CS"/>
</dbReference>
<feature type="compositionally biased region" description="Basic and acidic residues" evidence="3">
    <location>
        <begin position="546"/>
        <end position="557"/>
    </location>
</feature>
<reference evidence="5" key="1">
    <citation type="submission" date="2015-09" db="EMBL/GenBank/DDBJ databases">
        <authorList>
            <consortium name="Pathogen Informatics"/>
        </authorList>
    </citation>
    <scope>NUCLEOTIDE SEQUENCE</scope>
    <source>
        <strain evidence="5">2789STDY5834896</strain>
    </source>
</reference>
<dbReference type="GO" id="GO:0016887">
    <property type="term" value="F:ATP hydrolysis activity"/>
    <property type="evidence" value="ECO:0007669"/>
    <property type="project" value="InterPro"/>
</dbReference>
<dbReference type="SMART" id="SM00382">
    <property type="entry name" value="AAA"/>
    <property type="match status" value="2"/>
</dbReference>
<gene>
    <name evidence="5" type="primary">yheS_1</name>
    <name evidence="5" type="ORF">SAMEA3545359_02453</name>
</gene>
<dbReference type="InterPro" id="IPR003593">
    <property type="entry name" value="AAA+_ATPase"/>
</dbReference>
<keyword evidence="2 5" id="KW-0067">ATP-binding</keyword>
<dbReference type="SUPFAM" id="SSF52540">
    <property type="entry name" value="P-loop containing nucleoside triphosphate hydrolases"/>
    <property type="match status" value="2"/>
</dbReference>
<dbReference type="GO" id="GO:0003677">
    <property type="term" value="F:DNA binding"/>
    <property type="evidence" value="ECO:0007669"/>
    <property type="project" value="InterPro"/>
</dbReference>
<dbReference type="GO" id="GO:0005524">
    <property type="term" value="F:ATP binding"/>
    <property type="evidence" value="ECO:0007669"/>
    <property type="project" value="UniProtKB-KW"/>
</dbReference>
<dbReference type="EMBL" id="FMHG01000002">
    <property type="protein sequence ID" value="SCJ87400.1"/>
    <property type="molecule type" value="Genomic_DNA"/>
</dbReference>
<feature type="domain" description="ABC transporter" evidence="4">
    <location>
        <begin position="3"/>
        <end position="261"/>
    </location>
</feature>
<protein>
    <submittedName>
        <fullName evidence="5">Uncharacterized ABC transporter ATP-binding protein YheS</fullName>
    </submittedName>
</protein>
<dbReference type="PANTHER" id="PTHR42855">
    <property type="entry name" value="ABC TRANSPORTER ATP-BINDING SUBUNIT"/>
    <property type="match status" value="1"/>
</dbReference>
<dbReference type="PANTHER" id="PTHR42855:SF2">
    <property type="entry name" value="DRUG RESISTANCE ABC TRANSPORTER,ATP-BINDING PROTEIN"/>
    <property type="match status" value="1"/>
</dbReference>
<sequence>MEIKCNGVSLSFGQFPVLQEVDFTLSETSRVGIVGQNGAGKSTLLKLLTGELVPDSGDIFITRGASLGFLKQNSGLQAANTVYAEMQTVFAELLQTGRELEQLERQMADTDPDGTQYAELAARYAQRTAAFEAGGGYDIDYRIRTVLFGMGFFEADFDKEIAKLSGGEKTRLALAKLLLGAPDMLLLDEPTNHLDLKTLFWLENYLQSYRGCIVVVSHDRYFLDAVVTEMLEVSRHRVRHYRGNYTQYKQQKEAETLTQQRAYEKQQKVIEKYQDYIDRNLVRASTSKMAKSRRKALDKIERVERPVEERQEIHFSFPFDRPPYEKVLTATGVDVEVEGKVLITGVDLTVKRGEKVCIVGENGAGKSTFLKEVLGLLPCKRGKIALGGFVKLGYFEQEQNPFYPQETVLAALHNKYPQMTELALRSHLARYGFVGEEIYKQVSELSGGELAKLKFANLSFQRPNFLVLDEPTNHLDVYTKEALQQALKEYEGTILMVSHDRYLLGDIADYIVELSRADGAQVTQGGFAAYRDKMLAGGAQTLQKARPKEDGGADEGRGAASYRSSKQARRDAAQRRAKLAAAERDIEACERQIAALEEQLQQPEVQTDYQQLAELTTQLEQQKQLLEQHMEQWAELAE</sequence>
<dbReference type="InterPro" id="IPR032524">
    <property type="entry name" value="ABC_tran_C"/>
</dbReference>
<dbReference type="InterPro" id="IPR037118">
    <property type="entry name" value="Val-tRNA_synth_C_sf"/>
</dbReference>
<name>A0A1C6JZB4_9FIRM</name>
<dbReference type="InterPro" id="IPR003439">
    <property type="entry name" value="ABC_transporter-like_ATP-bd"/>
</dbReference>
<keyword evidence="1" id="KW-0547">Nucleotide-binding</keyword>
<dbReference type="InterPro" id="IPR051309">
    <property type="entry name" value="ABCF_ATPase"/>
</dbReference>
<evidence type="ECO:0000256" key="1">
    <source>
        <dbReference type="ARBA" id="ARBA00022741"/>
    </source>
</evidence>
<dbReference type="Pfam" id="PF16326">
    <property type="entry name" value="ABC_tran_CTD"/>
    <property type="match status" value="1"/>
</dbReference>
<dbReference type="PROSITE" id="PS50893">
    <property type="entry name" value="ABC_TRANSPORTER_2"/>
    <property type="match status" value="2"/>
</dbReference>
<feature type="region of interest" description="Disordered" evidence="3">
    <location>
        <begin position="542"/>
        <end position="569"/>
    </location>
</feature>
<evidence type="ECO:0000313" key="5">
    <source>
        <dbReference type="EMBL" id="SCJ87400.1"/>
    </source>
</evidence>